<dbReference type="AlphaFoldDB" id="A0A1H2JAK9"/>
<evidence type="ECO:0000313" key="2">
    <source>
        <dbReference type="EMBL" id="SDU53211.1"/>
    </source>
</evidence>
<reference evidence="3" key="1">
    <citation type="submission" date="2016-10" db="EMBL/GenBank/DDBJ databases">
        <authorList>
            <person name="Varghese N."/>
            <person name="Submissions S."/>
        </authorList>
    </citation>
    <scope>NUCLEOTIDE SEQUENCE [LARGE SCALE GENOMIC DNA]</scope>
    <source>
        <strain evidence="3">DSM 3384</strain>
    </source>
</reference>
<accession>A0A1H2JAK9</accession>
<evidence type="ECO:0000259" key="1">
    <source>
        <dbReference type="Pfam" id="PF12654"/>
    </source>
</evidence>
<keyword evidence="3" id="KW-1185">Reference proteome</keyword>
<name>A0A1H2JAK9_9BACT</name>
<dbReference type="InterPro" id="IPR024264">
    <property type="entry name" value="DUF3786"/>
</dbReference>
<dbReference type="RefSeq" id="WP_014955817.1">
    <property type="nucleotide sequence ID" value="NZ_FNLL01000011.1"/>
</dbReference>
<sequence length="302" mass="34612">MPTGACGINCDVCRLNLLGLCTSCGSGKSDEARLKLETQKRLFNDTCPILSCVVMNNKDYCLRDCNQFPCENYLQNPYPFSGAYLQMQKRRREHPLLSTDPLGNQVQIPEEYWDEVLKRDLNLVCSYSLAQTDCQGNLVFQFLNEKIVLDLKNKEIKKRTEQEDIPIDCELLGLISLTYFKTVDRLYPLGKTMISSKDMKQGLYFTGKNRLKKEPVLRKFKDDHEEFIQSAAKLGGKPMDMADAACVLYPFPRVPVYYLLWNSSDQYESCISILFDRSIEAVFPPPIIWGLVNLVNSYLLTC</sequence>
<feature type="domain" description="DUF3786" evidence="1">
    <location>
        <begin position="124"/>
        <end position="294"/>
    </location>
</feature>
<proteinExistence type="predicted"/>
<organism evidence="2 3">
    <name type="scientific">Desulfobacula phenolica</name>
    <dbReference type="NCBI Taxonomy" id="90732"/>
    <lineage>
        <taxon>Bacteria</taxon>
        <taxon>Pseudomonadati</taxon>
        <taxon>Thermodesulfobacteriota</taxon>
        <taxon>Desulfobacteria</taxon>
        <taxon>Desulfobacterales</taxon>
        <taxon>Desulfobacteraceae</taxon>
        <taxon>Desulfobacula</taxon>
    </lineage>
</organism>
<dbReference type="Pfam" id="PF12654">
    <property type="entry name" value="DUF3786"/>
    <property type="match status" value="1"/>
</dbReference>
<gene>
    <name evidence="2" type="ORF">SAMN04487931_11188</name>
</gene>
<evidence type="ECO:0000313" key="3">
    <source>
        <dbReference type="Proteomes" id="UP000199608"/>
    </source>
</evidence>
<dbReference type="EMBL" id="FNLL01000011">
    <property type="protein sequence ID" value="SDU53211.1"/>
    <property type="molecule type" value="Genomic_DNA"/>
</dbReference>
<protein>
    <recommendedName>
        <fullName evidence="1">DUF3786 domain-containing protein</fullName>
    </recommendedName>
</protein>
<dbReference type="Proteomes" id="UP000199608">
    <property type="component" value="Unassembled WGS sequence"/>
</dbReference>